<evidence type="ECO:0000313" key="16">
    <source>
        <dbReference type="Proteomes" id="UP000295382"/>
    </source>
</evidence>
<evidence type="ECO:0000256" key="3">
    <source>
        <dbReference type="ARBA" id="ARBA00022448"/>
    </source>
</evidence>
<dbReference type="Pfam" id="PF00593">
    <property type="entry name" value="TonB_dep_Rec_b-barrel"/>
    <property type="match status" value="1"/>
</dbReference>
<feature type="region of interest" description="Disordered" evidence="12">
    <location>
        <begin position="413"/>
        <end position="434"/>
    </location>
</feature>
<evidence type="ECO:0000259" key="14">
    <source>
        <dbReference type="Pfam" id="PF07715"/>
    </source>
</evidence>
<dbReference type="InterPro" id="IPR012910">
    <property type="entry name" value="Plug_dom"/>
</dbReference>
<evidence type="ECO:0000256" key="2">
    <source>
        <dbReference type="ARBA" id="ARBA00009810"/>
    </source>
</evidence>
<evidence type="ECO:0000259" key="13">
    <source>
        <dbReference type="Pfam" id="PF00593"/>
    </source>
</evidence>
<evidence type="ECO:0000256" key="6">
    <source>
        <dbReference type="ARBA" id="ARBA00023077"/>
    </source>
</evidence>
<reference evidence="15 16" key="1">
    <citation type="submission" date="2019-03" db="EMBL/GenBank/DDBJ databases">
        <title>Genomic Encyclopedia of Type Strains, Phase IV (KMG-IV): sequencing the most valuable type-strain genomes for metagenomic binning, comparative biology and taxonomic classification.</title>
        <authorList>
            <person name="Goeker M."/>
        </authorList>
    </citation>
    <scope>NUCLEOTIDE SEQUENCE [LARGE SCALE GENOMIC DNA]</scope>
    <source>
        <strain evidence="15 16">DSM 7445</strain>
    </source>
</reference>
<dbReference type="SUPFAM" id="SSF56935">
    <property type="entry name" value="Porins"/>
    <property type="match status" value="1"/>
</dbReference>
<keyword evidence="6 11" id="KW-0798">TonB box</keyword>
<dbReference type="Gene3D" id="2.40.170.20">
    <property type="entry name" value="TonB-dependent receptor, beta-barrel domain"/>
    <property type="match status" value="1"/>
</dbReference>
<comment type="caution">
    <text evidence="15">The sequence shown here is derived from an EMBL/GenBank/DDBJ whole genome shotgun (WGS) entry which is preliminary data.</text>
</comment>
<evidence type="ECO:0000256" key="10">
    <source>
        <dbReference type="PROSITE-ProRule" id="PRU01360"/>
    </source>
</evidence>
<accession>A0A4R3HT47</accession>
<keyword evidence="8 15" id="KW-0675">Receptor</keyword>
<keyword evidence="16" id="KW-1185">Reference proteome</keyword>
<dbReference type="PROSITE" id="PS52016">
    <property type="entry name" value="TONB_DEPENDENT_REC_3"/>
    <property type="match status" value="1"/>
</dbReference>
<organism evidence="15 16">
    <name type="scientific">Paucimonas lemoignei</name>
    <name type="common">Pseudomonas lemoignei</name>
    <dbReference type="NCBI Taxonomy" id="29443"/>
    <lineage>
        <taxon>Bacteria</taxon>
        <taxon>Pseudomonadati</taxon>
        <taxon>Pseudomonadota</taxon>
        <taxon>Betaproteobacteria</taxon>
        <taxon>Burkholderiales</taxon>
        <taxon>Burkholderiaceae</taxon>
        <taxon>Paucimonas</taxon>
    </lineage>
</organism>
<evidence type="ECO:0000256" key="12">
    <source>
        <dbReference type="SAM" id="MobiDB-lite"/>
    </source>
</evidence>
<comment type="similarity">
    <text evidence="2 10 11">Belongs to the TonB-dependent receptor family.</text>
</comment>
<dbReference type="RefSeq" id="WP_165973862.1">
    <property type="nucleotide sequence ID" value="NZ_SLZQ01000014.1"/>
</dbReference>
<feature type="domain" description="TonB-dependent receptor-like beta-barrel" evidence="13">
    <location>
        <begin position="209"/>
        <end position="658"/>
    </location>
</feature>
<comment type="subcellular location">
    <subcellularLocation>
        <location evidence="1 10">Cell outer membrane</location>
        <topology evidence="1 10">Multi-pass membrane protein</topology>
    </subcellularLocation>
</comment>
<dbReference type="GO" id="GO:0044718">
    <property type="term" value="P:siderophore transmembrane transport"/>
    <property type="evidence" value="ECO:0007669"/>
    <property type="project" value="TreeGrafter"/>
</dbReference>
<dbReference type="PANTHER" id="PTHR30069:SF27">
    <property type="entry name" value="BLL4766 PROTEIN"/>
    <property type="match status" value="1"/>
</dbReference>
<dbReference type="Pfam" id="PF07715">
    <property type="entry name" value="Plug"/>
    <property type="match status" value="1"/>
</dbReference>
<keyword evidence="4 10" id="KW-1134">Transmembrane beta strand</keyword>
<sequence length="696" mass="75979">MTICYTGPVTFPRNRLARAHSQSSSASRRLKALATLVPLLFANELHAQQSMAPVVVTATRFESQAAEFPIAAQVLTADDIRNSSATTLVEVLSKIGGVHTRNSLTGLPDAPLDLRGFGVTASQNTLVLVNGQRLSENEGTAARISSIPVDSIERIEILRGAGAVLYGAGATGGTINIITRSPIQKGVSGNGQVLAGSYGLRDLRAGVQVGDGNKGVRLNAQHYEKDGYRANSRARFNTASGELRFGGRDEFVAVNFSADDQKSRLPGIRTQAQLVTDPRGTITPDDYINSESHLLSLRGEKRLGAVTLAGDIVQREKKGMSFGSIAGAGTSSANTDVEVTSFSPRLLWEAGTASLNNKLTFGLDWSEWSYSNKTVGTGFLSSQDQVGSQQNRAVYVRDELLFGSGTRLSLGVRREKVSQSDQDNLTPRPRTTTEPRLNAHEIALQQDLGAGYSAYGRAGRSFRLATIDENRCLFAPCNLTLLKPQRSGEREVGMQWRAKDASLRIGLFDMDIDDEIHYEPYTGINTNLSPTRRRGLEIEGRFSVAKSLDLAVQYAHTQARFRSGTYTGFDGDLGFTPFNVDLAGKDVPLVPKDRLSLNLGWQATAATRLTYNFTYVGSQRYDNDQANNFLRMPSYTISDVKISHDIGAWRIAAGINNLFDKAYYTYAVANISATPSRFNAYPEDRRNAYVSAEYRF</sequence>
<evidence type="ECO:0000256" key="8">
    <source>
        <dbReference type="ARBA" id="ARBA00023170"/>
    </source>
</evidence>
<keyword evidence="5 10" id="KW-0812">Transmembrane</keyword>
<keyword evidence="7 10" id="KW-0472">Membrane</keyword>
<name>A0A4R3HT47_PAULE</name>
<evidence type="ECO:0000256" key="4">
    <source>
        <dbReference type="ARBA" id="ARBA00022452"/>
    </source>
</evidence>
<feature type="domain" description="TonB-dependent receptor plug" evidence="14">
    <location>
        <begin position="66"/>
        <end position="174"/>
    </location>
</feature>
<proteinExistence type="inferred from homology"/>
<dbReference type="GO" id="GO:0015344">
    <property type="term" value="F:siderophore uptake transmembrane transporter activity"/>
    <property type="evidence" value="ECO:0007669"/>
    <property type="project" value="TreeGrafter"/>
</dbReference>
<dbReference type="GO" id="GO:0009279">
    <property type="term" value="C:cell outer membrane"/>
    <property type="evidence" value="ECO:0007669"/>
    <property type="project" value="UniProtKB-SubCell"/>
</dbReference>
<keyword evidence="3 10" id="KW-0813">Transport</keyword>
<dbReference type="PANTHER" id="PTHR30069">
    <property type="entry name" value="TONB-DEPENDENT OUTER MEMBRANE RECEPTOR"/>
    <property type="match status" value="1"/>
</dbReference>
<dbReference type="InterPro" id="IPR037066">
    <property type="entry name" value="Plug_dom_sf"/>
</dbReference>
<dbReference type="InterPro" id="IPR000531">
    <property type="entry name" value="Beta-barrel_TonB"/>
</dbReference>
<gene>
    <name evidence="15" type="ORF">EDC30_11421</name>
</gene>
<dbReference type="EMBL" id="SLZQ01000014">
    <property type="protein sequence ID" value="TCS33994.1"/>
    <property type="molecule type" value="Genomic_DNA"/>
</dbReference>
<protein>
    <submittedName>
        <fullName evidence="15">Iron complex outermembrane receptor protein</fullName>
    </submittedName>
</protein>
<dbReference type="InterPro" id="IPR039426">
    <property type="entry name" value="TonB-dep_rcpt-like"/>
</dbReference>
<evidence type="ECO:0000256" key="1">
    <source>
        <dbReference type="ARBA" id="ARBA00004571"/>
    </source>
</evidence>
<dbReference type="AlphaFoldDB" id="A0A4R3HT47"/>
<dbReference type="CDD" id="cd01347">
    <property type="entry name" value="ligand_gated_channel"/>
    <property type="match status" value="1"/>
</dbReference>
<keyword evidence="9 10" id="KW-0998">Cell outer membrane</keyword>
<dbReference type="InterPro" id="IPR036942">
    <property type="entry name" value="Beta-barrel_TonB_sf"/>
</dbReference>
<evidence type="ECO:0000256" key="5">
    <source>
        <dbReference type="ARBA" id="ARBA00022692"/>
    </source>
</evidence>
<evidence type="ECO:0000256" key="7">
    <source>
        <dbReference type="ARBA" id="ARBA00023136"/>
    </source>
</evidence>
<evidence type="ECO:0000256" key="11">
    <source>
        <dbReference type="RuleBase" id="RU003357"/>
    </source>
</evidence>
<evidence type="ECO:0000256" key="9">
    <source>
        <dbReference type="ARBA" id="ARBA00023237"/>
    </source>
</evidence>
<dbReference type="Proteomes" id="UP000295382">
    <property type="component" value="Unassembled WGS sequence"/>
</dbReference>
<dbReference type="Gene3D" id="2.170.130.10">
    <property type="entry name" value="TonB-dependent receptor, plug domain"/>
    <property type="match status" value="1"/>
</dbReference>
<evidence type="ECO:0000313" key="15">
    <source>
        <dbReference type="EMBL" id="TCS33994.1"/>
    </source>
</evidence>